<feature type="compositionally biased region" description="Basic and acidic residues" evidence="1">
    <location>
        <begin position="28"/>
        <end position="48"/>
    </location>
</feature>
<dbReference type="Proteomes" id="UP001595387">
    <property type="component" value="Unassembled WGS sequence"/>
</dbReference>
<evidence type="ECO:0000256" key="1">
    <source>
        <dbReference type="SAM" id="MobiDB-lite"/>
    </source>
</evidence>
<evidence type="ECO:0000313" key="3">
    <source>
        <dbReference type="Proteomes" id="UP001595387"/>
    </source>
</evidence>
<organism evidence="2 3">
    <name type="scientific">Virgibacillus sediminis</name>
    <dbReference type="NCBI Taxonomy" id="202260"/>
    <lineage>
        <taxon>Bacteria</taxon>
        <taxon>Bacillati</taxon>
        <taxon>Bacillota</taxon>
        <taxon>Bacilli</taxon>
        <taxon>Bacillales</taxon>
        <taxon>Bacillaceae</taxon>
        <taxon>Virgibacillus</taxon>
    </lineage>
</organism>
<sequence length="55" mass="6279">MADNNKRNNKKNMSLEEAGRKGGKQTARNHDQEFFEEIGKKGGEERARQSKNNNS</sequence>
<protein>
    <submittedName>
        <fullName evidence="2">Stress-induced protein, KGG, repeat-containing protein</fullName>
    </submittedName>
</protein>
<proteinExistence type="predicted"/>
<comment type="caution">
    <text evidence="2">The sequence shown here is derived from an EMBL/GenBank/DDBJ whole genome shotgun (WGS) entry which is preliminary data.</text>
</comment>
<accession>A0ABV7A9D0</accession>
<evidence type="ECO:0000313" key="2">
    <source>
        <dbReference type="EMBL" id="MFC2949478.1"/>
    </source>
</evidence>
<gene>
    <name evidence="2" type="ORF">ACFODW_14245</name>
</gene>
<feature type="region of interest" description="Disordered" evidence="1">
    <location>
        <begin position="1"/>
        <end position="55"/>
    </location>
</feature>
<reference evidence="3" key="1">
    <citation type="journal article" date="2019" name="Int. J. Syst. Evol. Microbiol.">
        <title>The Global Catalogue of Microorganisms (GCM) 10K type strain sequencing project: providing services to taxonomists for standard genome sequencing and annotation.</title>
        <authorList>
            <consortium name="The Broad Institute Genomics Platform"/>
            <consortium name="The Broad Institute Genome Sequencing Center for Infectious Disease"/>
            <person name="Wu L."/>
            <person name="Ma J."/>
        </authorList>
    </citation>
    <scope>NUCLEOTIDE SEQUENCE [LARGE SCALE GENOMIC DNA]</scope>
    <source>
        <strain evidence="3">KCTC 13193</strain>
    </source>
</reference>
<keyword evidence="3" id="KW-1185">Reference proteome</keyword>
<name>A0ABV7A9D0_9BACI</name>
<dbReference type="EMBL" id="JBHRRZ010000037">
    <property type="protein sequence ID" value="MFC2949478.1"/>
    <property type="molecule type" value="Genomic_DNA"/>
</dbReference>
<dbReference type="RefSeq" id="WP_390307451.1">
    <property type="nucleotide sequence ID" value="NZ_JBHRRZ010000037.1"/>
</dbReference>